<organism evidence="3 4">
    <name type="scientific">Glycomyces paridis</name>
    <dbReference type="NCBI Taxonomy" id="2126555"/>
    <lineage>
        <taxon>Bacteria</taxon>
        <taxon>Bacillati</taxon>
        <taxon>Actinomycetota</taxon>
        <taxon>Actinomycetes</taxon>
        <taxon>Glycomycetales</taxon>
        <taxon>Glycomycetaceae</taxon>
        <taxon>Glycomyces</taxon>
    </lineage>
</organism>
<dbReference type="AlphaFoldDB" id="A0A4S8PAG1"/>
<sequence length="194" mass="19693">MRRPAALLTALLAAAALTSCAAEDEGGAGSAPPDSTTAMDVEEGARLEFRLVESAEGAEDTEGCLAKHPETGGTAPASDAGPDEPVTACANFDGVLYEATFAPAFVTGDQVSYVDFDYGTAGIPTVYVVFEDEGVDAWKAATADGFGTVAIMVGGALYRTTGVQLSPNDIHQIEGIGTIEEAEAIATALATGEP</sequence>
<comment type="caution">
    <text evidence="3">The sequence shown here is derived from an EMBL/GenBank/DDBJ whole genome shotgun (WGS) entry which is preliminary data.</text>
</comment>
<name>A0A4S8PAG1_9ACTN</name>
<dbReference type="Gene3D" id="3.30.1360.200">
    <property type="match status" value="1"/>
</dbReference>
<gene>
    <name evidence="3" type="ORF">E9998_18440</name>
</gene>
<feature type="region of interest" description="Disordered" evidence="1">
    <location>
        <begin position="55"/>
        <end position="84"/>
    </location>
</feature>
<evidence type="ECO:0000256" key="1">
    <source>
        <dbReference type="SAM" id="MobiDB-lite"/>
    </source>
</evidence>
<keyword evidence="2" id="KW-0732">Signal</keyword>
<feature type="chain" id="PRO_5020996610" evidence="2">
    <location>
        <begin position="22"/>
        <end position="194"/>
    </location>
</feature>
<evidence type="ECO:0000256" key="2">
    <source>
        <dbReference type="SAM" id="SignalP"/>
    </source>
</evidence>
<reference evidence="3 4" key="1">
    <citation type="journal article" date="2018" name="Int. J. Syst. Evol. Microbiol.">
        <title>Glycomyces paridis sp. nov., isolated from the medicinal plant Paris polyphylla.</title>
        <authorList>
            <person name="Fang X.M."/>
            <person name="Bai J.L."/>
            <person name="Su J."/>
            <person name="Zhao L.L."/>
            <person name="Liu H.Y."/>
            <person name="Ma B.P."/>
            <person name="Zhang Y.Q."/>
            <person name="Yu L.Y."/>
        </authorList>
    </citation>
    <scope>NUCLEOTIDE SEQUENCE [LARGE SCALE GENOMIC DNA]</scope>
    <source>
        <strain evidence="3 4">CPCC 204357</strain>
    </source>
</reference>
<feature type="signal peptide" evidence="2">
    <location>
        <begin position="1"/>
        <end position="21"/>
    </location>
</feature>
<dbReference type="RefSeq" id="WP_136531164.1">
    <property type="nucleotide sequence ID" value="NZ_STGX01000014.1"/>
</dbReference>
<dbReference type="EMBL" id="STGX01000014">
    <property type="protein sequence ID" value="THV26535.1"/>
    <property type="molecule type" value="Genomic_DNA"/>
</dbReference>
<dbReference type="Proteomes" id="UP000305792">
    <property type="component" value="Unassembled WGS sequence"/>
</dbReference>
<keyword evidence="4" id="KW-1185">Reference proteome</keyword>
<accession>A0A4S8PAG1</accession>
<evidence type="ECO:0000313" key="4">
    <source>
        <dbReference type="Proteomes" id="UP000305792"/>
    </source>
</evidence>
<proteinExistence type="predicted"/>
<dbReference type="PROSITE" id="PS51257">
    <property type="entry name" value="PROKAR_LIPOPROTEIN"/>
    <property type="match status" value="1"/>
</dbReference>
<protein>
    <submittedName>
        <fullName evidence="3">Uncharacterized protein</fullName>
    </submittedName>
</protein>
<evidence type="ECO:0000313" key="3">
    <source>
        <dbReference type="EMBL" id="THV26535.1"/>
    </source>
</evidence>